<evidence type="ECO:0000256" key="4">
    <source>
        <dbReference type="ARBA" id="ARBA00022741"/>
    </source>
</evidence>
<comment type="catalytic activity">
    <reaction evidence="7">
        <text>L-threonyl-[protein] + ATP = O-phospho-L-threonyl-[protein] + ADP + H(+)</text>
        <dbReference type="Rhea" id="RHEA:46608"/>
        <dbReference type="Rhea" id="RHEA-COMP:11060"/>
        <dbReference type="Rhea" id="RHEA-COMP:11605"/>
        <dbReference type="ChEBI" id="CHEBI:15378"/>
        <dbReference type="ChEBI" id="CHEBI:30013"/>
        <dbReference type="ChEBI" id="CHEBI:30616"/>
        <dbReference type="ChEBI" id="CHEBI:61977"/>
        <dbReference type="ChEBI" id="CHEBI:456216"/>
        <dbReference type="EC" id="2.7.11.1"/>
    </reaction>
</comment>
<dbReference type="PROSITE" id="PS50011">
    <property type="entry name" value="PROTEIN_KINASE_DOM"/>
    <property type="match status" value="1"/>
</dbReference>
<reference evidence="10 11" key="1">
    <citation type="submission" date="2024-04" db="EMBL/GenBank/DDBJ databases">
        <title>Tritrichomonas musculus Genome.</title>
        <authorList>
            <person name="Alves-Ferreira E."/>
            <person name="Grigg M."/>
            <person name="Lorenzi H."/>
            <person name="Galac M."/>
        </authorList>
    </citation>
    <scope>NUCLEOTIDE SEQUENCE [LARGE SCALE GENOMIC DNA]</scope>
    <source>
        <strain evidence="10 11">EAF2021</strain>
    </source>
</reference>
<evidence type="ECO:0000256" key="8">
    <source>
        <dbReference type="ARBA" id="ARBA00048679"/>
    </source>
</evidence>
<keyword evidence="2" id="KW-0723">Serine/threonine-protein kinase</keyword>
<dbReference type="CDD" id="cd14132">
    <property type="entry name" value="STKc_CK2_alpha"/>
    <property type="match status" value="1"/>
</dbReference>
<dbReference type="InterPro" id="IPR045216">
    <property type="entry name" value="CK2_alpha"/>
</dbReference>
<proteinExistence type="predicted"/>
<keyword evidence="5" id="KW-0418">Kinase</keyword>
<keyword evidence="4" id="KW-0547">Nucleotide-binding</keyword>
<evidence type="ECO:0000313" key="10">
    <source>
        <dbReference type="EMBL" id="KAK8836814.1"/>
    </source>
</evidence>
<dbReference type="Gene3D" id="3.30.200.20">
    <property type="entry name" value="Phosphorylase Kinase, domain 1"/>
    <property type="match status" value="1"/>
</dbReference>
<dbReference type="Proteomes" id="UP001470230">
    <property type="component" value="Unassembled WGS sequence"/>
</dbReference>
<feature type="domain" description="Protein kinase" evidence="9">
    <location>
        <begin position="53"/>
        <end position="352"/>
    </location>
</feature>
<evidence type="ECO:0000256" key="3">
    <source>
        <dbReference type="ARBA" id="ARBA00022679"/>
    </source>
</evidence>
<comment type="catalytic activity">
    <reaction evidence="8">
        <text>L-seryl-[protein] + ATP = O-phospho-L-seryl-[protein] + ADP + H(+)</text>
        <dbReference type="Rhea" id="RHEA:17989"/>
        <dbReference type="Rhea" id="RHEA-COMP:9863"/>
        <dbReference type="Rhea" id="RHEA-COMP:11604"/>
        <dbReference type="ChEBI" id="CHEBI:15378"/>
        <dbReference type="ChEBI" id="CHEBI:29999"/>
        <dbReference type="ChEBI" id="CHEBI:30616"/>
        <dbReference type="ChEBI" id="CHEBI:83421"/>
        <dbReference type="ChEBI" id="CHEBI:456216"/>
        <dbReference type="EC" id="2.7.11.1"/>
    </reaction>
</comment>
<dbReference type="Gene3D" id="1.10.510.10">
    <property type="entry name" value="Transferase(Phosphotransferase) domain 1"/>
    <property type="match status" value="1"/>
</dbReference>
<dbReference type="PROSITE" id="PS00108">
    <property type="entry name" value="PROTEIN_KINASE_ST"/>
    <property type="match status" value="1"/>
</dbReference>
<protein>
    <recommendedName>
        <fullName evidence="1">non-specific serine/threonine protein kinase</fullName>
        <ecNumber evidence="1">2.7.11.1</ecNumber>
    </recommendedName>
</protein>
<evidence type="ECO:0000256" key="1">
    <source>
        <dbReference type="ARBA" id="ARBA00012513"/>
    </source>
</evidence>
<dbReference type="InterPro" id="IPR000719">
    <property type="entry name" value="Prot_kinase_dom"/>
</dbReference>
<sequence length="361" mass="41900">MTRESQGRAVQRKNPSYNIETVSAVYADACERLGKDWDDVENFSLPQGSNDGYFILDWLGSGKYSNVFTAYKCKKKSTNDSDDFDPTTEADLVAIKVLRQVREEKYRIEAKILQNLKDGPNIIKLLDIIQNPATMTYNIVTEYVEECDFMNFFDTMTSQECCFYLFQLMRAIQYTHSHGIMHRDIKPLNVLYDRSKRKLRLIDWGLAEFYHPGQRYNIHVATRYFKPIELLLDYQFYDYSVDIWSFGVTMASMVFKKTPFFKGSTDMDMVSKIVGVLGKDSFNAYLSKYGIPLPEPLQHIISRGKPRPWTFFVNPSNQDIATNEALDLIDKCIRFDHTTRITADEALNHPYFDSVRHLPSA</sequence>
<gene>
    <name evidence="10" type="ORF">M9Y10_037337</name>
</gene>
<keyword evidence="11" id="KW-1185">Reference proteome</keyword>
<evidence type="ECO:0000256" key="5">
    <source>
        <dbReference type="ARBA" id="ARBA00022777"/>
    </source>
</evidence>
<evidence type="ECO:0000256" key="2">
    <source>
        <dbReference type="ARBA" id="ARBA00022527"/>
    </source>
</evidence>
<dbReference type="PANTHER" id="PTHR24054">
    <property type="entry name" value="CASEIN KINASE II SUBUNIT ALPHA"/>
    <property type="match status" value="1"/>
</dbReference>
<keyword evidence="3" id="KW-0808">Transferase</keyword>
<accession>A0ABR2GSC6</accession>
<comment type="caution">
    <text evidence="10">The sequence shown here is derived from an EMBL/GenBank/DDBJ whole genome shotgun (WGS) entry which is preliminary data.</text>
</comment>
<dbReference type="Pfam" id="PF00069">
    <property type="entry name" value="Pkinase"/>
    <property type="match status" value="1"/>
</dbReference>
<evidence type="ECO:0000256" key="6">
    <source>
        <dbReference type="ARBA" id="ARBA00022840"/>
    </source>
</evidence>
<dbReference type="EMBL" id="JAPFFF010000063">
    <property type="protein sequence ID" value="KAK8836814.1"/>
    <property type="molecule type" value="Genomic_DNA"/>
</dbReference>
<dbReference type="InterPro" id="IPR008271">
    <property type="entry name" value="Ser/Thr_kinase_AS"/>
</dbReference>
<name>A0ABR2GSC6_9EUKA</name>
<dbReference type="SMART" id="SM00220">
    <property type="entry name" value="S_TKc"/>
    <property type="match status" value="1"/>
</dbReference>
<evidence type="ECO:0000256" key="7">
    <source>
        <dbReference type="ARBA" id="ARBA00047899"/>
    </source>
</evidence>
<dbReference type="PANTHER" id="PTHR24054:SF0">
    <property type="entry name" value="CASEIN KINASE II SUBUNIT ALPHA"/>
    <property type="match status" value="1"/>
</dbReference>
<evidence type="ECO:0000313" key="11">
    <source>
        <dbReference type="Proteomes" id="UP001470230"/>
    </source>
</evidence>
<evidence type="ECO:0000259" key="9">
    <source>
        <dbReference type="PROSITE" id="PS50011"/>
    </source>
</evidence>
<dbReference type="InterPro" id="IPR011009">
    <property type="entry name" value="Kinase-like_dom_sf"/>
</dbReference>
<organism evidence="10 11">
    <name type="scientific">Tritrichomonas musculus</name>
    <dbReference type="NCBI Taxonomy" id="1915356"/>
    <lineage>
        <taxon>Eukaryota</taxon>
        <taxon>Metamonada</taxon>
        <taxon>Parabasalia</taxon>
        <taxon>Tritrichomonadida</taxon>
        <taxon>Tritrichomonadidae</taxon>
        <taxon>Tritrichomonas</taxon>
    </lineage>
</organism>
<dbReference type="SUPFAM" id="SSF56112">
    <property type="entry name" value="Protein kinase-like (PK-like)"/>
    <property type="match status" value="1"/>
</dbReference>
<dbReference type="EC" id="2.7.11.1" evidence="1"/>
<keyword evidence="6" id="KW-0067">ATP-binding</keyword>